<reference evidence="2" key="2">
    <citation type="submission" date="2021-01" db="UniProtKB">
        <authorList>
            <consortium name="EnsemblMetazoa"/>
        </authorList>
    </citation>
    <scope>IDENTIFICATION</scope>
</reference>
<dbReference type="KEGG" id="spu:105444028"/>
<evidence type="ECO:0000313" key="3">
    <source>
        <dbReference type="Proteomes" id="UP000007110"/>
    </source>
</evidence>
<dbReference type="GeneID" id="105444028"/>
<dbReference type="AlphaFoldDB" id="A0A7M7NU08"/>
<dbReference type="RefSeq" id="XP_030840563.1">
    <property type="nucleotide sequence ID" value="XM_030984703.1"/>
</dbReference>
<protein>
    <submittedName>
        <fullName evidence="2">Uncharacterized protein</fullName>
    </submittedName>
</protein>
<dbReference type="EnsemblMetazoa" id="XM_030984703">
    <property type="protein sequence ID" value="XP_030840563"/>
    <property type="gene ID" value="LOC105444028"/>
</dbReference>
<sequence length="107" mass="12214">MESRVEVESSDEGENEEQDGLRRKLGEVGAAKKQNNYQIAAAKNAALHSILAQKMGKRKGEALQPSQPSTRCKLCHSLKRQLEDEKQKNKKEKEELRSLNRKLQRDI</sequence>
<name>A0A7M7NU08_STRPU</name>
<keyword evidence="3" id="KW-1185">Reference proteome</keyword>
<organism evidence="2 3">
    <name type="scientific">Strongylocentrotus purpuratus</name>
    <name type="common">Purple sea urchin</name>
    <dbReference type="NCBI Taxonomy" id="7668"/>
    <lineage>
        <taxon>Eukaryota</taxon>
        <taxon>Metazoa</taxon>
        <taxon>Echinodermata</taxon>
        <taxon>Eleutherozoa</taxon>
        <taxon>Echinozoa</taxon>
        <taxon>Echinoidea</taxon>
        <taxon>Euechinoidea</taxon>
        <taxon>Echinacea</taxon>
        <taxon>Camarodonta</taxon>
        <taxon>Echinidea</taxon>
        <taxon>Strongylocentrotidae</taxon>
        <taxon>Strongylocentrotus</taxon>
    </lineage>
</organism>
<feature type="compositionally biased region" description="Acidic residues" evidence="1">
    <location>
        <begin position="8"/>
        <end position="18"/>
    </location>
</feature>
<evidence type="ECO:0000256" key="1">
    <source>
        <dbReference type="SAM" id="MobiDB-lite"/>
    </source>
</evidence>
<dbReference type="InParanoid" id="A0A7M7NU08"/>
<dbReference type="Proteomes" id="UP000007110">
    <property type="component" value="Unassembled WGS sequence"/>
</dbReference>
<feature type="region of interest" description="Disordered" evidence="1">
    <location>
        <begin position="1"/>
        <end position="22"/>
    </location>
</feature>
<proteinExistence type="predicted"/>
<evidence type="ECO:0000313" key="2">
    <source>
        <dbReference type="EnsemblMetazoa" id="XP_030840563"/>
    </source>
</evidence>
<feature type="region of interest" description="Disordered" evidence="1">
    <location>
        <begin position="83"/>
        <end position="107"/>
    </location>
</feature>
<reference evidence="3" key="1">
    <citation type="submission" date="2015-02" db="EMBL/GenBank/DDBJ databases">
        <title>Genome sequencing for Strongylocentrotus purpuratus.</title>
        <authorList>
            <person name="Murali S."/>
            <person name="Liu Y."/>
            <person name="Vee V."/>
            <person name="English A."/>
            <person name="Wang M."/>
            <person name="Skinner E."/>
            <person name="Han Y."/>
            <person name="Muzny D.M."/>
            <person name="Worley K.C."/>
            <person name="Gibbs R.A."/>
        </authorList>
    </citation>
    <scope>NUCLEOTIDE SEQUENCE</scope>
</reference>
<accession>A0A7M7NU08</accession>